<dbReference type="PROSITE" id="PS51755">
    <property type="entry name" value="OMPR_PHOB"/>
    <property type="match status" value="1"/>
</dbReference>
<feature type="DNA-binding region" description="OmpR/PhoB-type" evidence="3">
    <location>
        <begin position="3"/>
        <end position="101"/>
    </location>
</feature>
<keyword evidence="6" id="KW-1185">Reference proteome</keyword>
<dbReference type="GO" id="GO:0003677">
    <property type="term" value="F:DNA binding"/>
    <property type="evidence" value="ECO:0007669"/>
    <property type="project" value="UniProtKB-UniRule"/>
</dbReference>
<dbReference type="AlphaFoldDB" id="A0A6G9QH40"/>
<keyword evidence="1 3" id="KW-0238">DNA-binding</keyword>
<dbReference type="Gene3D" id="1.10.10.10">
    <property type="entry name" value="Winged helix-like DNA-binding domain superfamily/Winged helix DNA-binding domain"/>
    <property type="match status" value="1"/>
</dbReference>
<evidence type="ECO:0000313" key="6">
    <source>
        <dbReference type="Proteomes" id="UP000502608"/>
    </source>
</evidence>
<dbReference type="InterPro" id="IPR027417">
    <property type="entry name" value="P-loop_NTPase"/>
</dbReference>
<dbReference type="Pfam" id="PF20703">
    <property type="entry name" value="nSTAND1"/>
    <property type="match status" value="1"/>
</dbReference>
<dbReference type="InterPro" id="IPR049052">
    <property type="entry name" value="nSTAND1"/>
</dbReference>
<dbReference type="InterPro" id="IPR036388">
    <property type="entry name" value="WH-like_DNA-bd_sf"/>
</dbReference>
<evidence type="ECO:0000313" key="5">
    <source>
        <dbReference type="EMBL" id="QIR13708.1"/>
    </source>
</evidence>
<dbReference type="PANTHER" id="PTHR47691:SF3">
    <property type="entry name" value="HTH-TYPE TRANSCRIPTIONAL REGULATOR RV0890C-RELATED"/>
    <property type="match status" value="1"/>
</dbReference>
<protein>
    <submittedName>
        <fullName evidence="5">Transcriptional regulator</fullName>
    </submittedName>
</protein>
<dbReference type="PANTHER" id="PTHR47691">
    <property type="entry name" value="REGULATOR-RELATED"/>
    <property type="match status" value="1"/>
</dbReference>
<dbReference type="SUPFAM" id="SSF52540">
    <property type="entry name" value="P-loop containing nucleoside triphosphate hydrolases"/>
    <property type="match status" value="1"/>
</dbReference>
<dbReference type="InterPro" id="IPR016032">
    <property type="entry name" value="Sig_transdc_resp-reg_C-effctor"/>
</dbReference>
<reference evidence="5 6" key="1">
    <citation type="submission" date="2020-03" db="EMBL/GenBank/DDBJ databases">
        <title>Complete genome sequence of Shewanella sp.</title>
        <authorList>
            <person name="Kim Y.-S."/>
            <person name="Kim S.-J."/>
            <person name="Jung H.-K."/>
            <person name="Kim K.-H."/>
        </authorList>
    </citation>
    <scope>NUCLEOTIDE SEQUENCE [LARGE SCALE GENOMIC DNA]</scope>
    <source>
        <strain evidence="5 6">PN3F2</strain>
    </source>
</reference>
<accession>A0A6G9QH40</accession>
<dbReference type="SUPFAM" id="SSF46894">
    <property type="entry name" value="C-terminal effector domain of the bipartite response regulators"/>
    <property type="match status" value="1"/>
</dbReference>
<proteinExistence type="predicted"/>
<dbReference type="GO" id="GO:0006355">
    <property type="term" value="P:regulation of DNA-templated transcription"/>
    <property type="evidence" value="ECO:0007669"/>
    <property type="project" value="InterPro"/>
</dbReference>
<evidence type="ECO:0000259" key="4">
    <source>
        <dbReference type="PROSITE" id="PS51755"/>
    </source>
</evidence>
<keyword evidence="2" id="KW-0802">TPR repeat</keyword>
<dbReference type="SMART" id="SM00028">
    <property type="entry name" value="TPR"/>
    <property type="match status" value="3"/>
</dbReference>
<organism evidence="5 6">
    <name type="scientific">Shewanella aestuarii</name>
    <dbReference type="NCBI Taxonomy" id="1028752"/>
    <lineage>
        <taxon>Bacteria</taxon>
        <taxon>Pseudomonadati</taxon>
        <taxon>Pseudomonadota</taxon>
        <taxon>Gammaproteobacteria</taxon>
        <taxon>Alteromonadales</taxon>
        <taxon>Shewanellaceae</taxon>
        <taxon>Shewanella</taxon>
    </lineage>
</organism>
<dbReference type="SUPFAM" id="SSF48452">
    <property type="entry name" value="TPR-like"/>
    <property type="match status" value="2"/>
</dbReference>
<dbReference type="Pfam" id="PF00486">
    <property type="entry name" value="Trans_reg_C"/>
    <property type="match status" value="1"/>
</dbReference>
<evidence type="ECO:0000256" key="3">
    <source>
        <dbReference type="PROSITE-ProRule" id="PRU01091"/>
    </source>
</evidence>
<dbReference type="InterPro" id="IPR011990">
    <property type="entry name" value="TPR-like_helical_dom_sf"/>
</dbReference>
<gene>
    <name evidence="5" type="ORF">HBH39_03635</name>
</gene>
<dbReference type="EMBL" id="CP050313">
    <property type="protein sequence ID" value="QIR13708.1"/>
    <property type="molecule type" value="Genomic_DNA"/>
</dbReference>
<dbReference type="Proteomes" id="UP000502608">
    <property type="component" value="Chromosome"/>
</dbReference>
<sequence length="1108" mass="124255">MSKQHFFFGPWQVNPASNSLQRGSDIKQIEPKAMQVLQLLCQHSGEVLSPDDIVEQCWGHVVVGDNPLHKIITQLRKALDDSASNPEFIETIRKRGYRTLAEVNFPLIEHDDHIQPSTWQVGSPFPGLRAFDAKDAEVFYGRSEQVSTLLKRMSKQVQFGRAFCLLLGPSGSGKSSLLNAGVVPQFMRPQGFDGIGIVSHTSLDLADISQDRLFTDIALALLDLDINDIPVFDGMTAENLAVMLQQNMPEAIKRAQQSLARIPSTDAAYTPKLSLFIDRLEVLLSSPLFTEPEIQTALDIIESLATSGCFMVFSACRNDFYPQVVSRPSLMAGKGNGSHFDLTAPNRSELLQMIRLPAKAAGLKWDTDPQTHTPLDELLCAEAVNNPDALPMLQYTLQELYLQRDDNDTLLVSVYQKLGGIEGAIGQKAEGIFAELATQHQQCLSKVLSLLVTLSADETNITSRAARLSQLSNDNETALVQTLVDNRLFVSHLQNGQGCFSVAHEALLRRWPRVLQWIEAHRDSLRVNARLTVLSQRWQDEQHHKAYLLAEGKPLQEALALANNPLFNLDTEQHAFIQASKKSAGLKRLAKMSTIAALCMLTLLAVLMSVRSIQAEQFAKQKQQQAESLLGFMVGEFADKLRSVGRMDLLDGITQKSMEYFADNNEQTSESTTYKTLSYQSRLQHGQALAAKAEVAYSRGDNSKAITAFTDSQKILKALYDETQATPDIELLKLLGANAFWIGQIALNDRKDAETLKQFELYRDYSIKMNQIAPDNIDSWIELSYAYNSLGSLFFNQNNFSNAQRNFELSLELKKKALLQSPQDSLLASSTADTYSWLASTAMKQGDLEGALKLYSQSQQLLETQLKQKPQDAPLMEVLAYTFSHQMRILTAQAKWQRAFEMNQQAFKLLDDMHTQDPDNSYWRFERLNIQAKQLTLAAHLISEQKSSDSSFITPHELSSQLAEQYLLSEQDNKYLNLKTILLIASIKYFQILEQWSESELLLRELNQLSTTTSSLDAYLVDIALLSATQAKHKQQNKEMESKCQLALTYIPEDFHLFDIQLTQAFVVANLCLKSQTSITEQLSALEKMHINVSAHHPLLTSKMSTPL</sequence>
<dbReference type="InterPro" id="IPR001867">
    <property type="entry name" value="OmpR/PhoB-type_DNA-bd"/>
</dbReference>
<evidence type="ECO:0000256" key="1">
    <source>
        <dbReference type="ARBA" id="ARBA00023125"/>
    </source>
</evidence>
<dbReference type="RefSeq" id="WP_167675712.1">
    <property type="nucleotide sequence ID" value="NZ_CP050313.1"/>
</dbReference>
<name>A0A6G9QH40_9GAMM</name>
<dbReference type="GO" id="GO:0000160">
    <property type="term" value="P:phosphorelay signal transduction system"/>
    <property type="evidence" value="ECO:0007669"/>
    <property type="project" value="InterPro"/>
</dbReference>
<feature type="repeat" description="TPR" evidence="2">
    <location>
        <begin position="784"/>
        <end position="817"/>
    </location>
</feature>
<dbReference type="CDD" id="cd00383">
    <property type="entry name" value="trans_reg_C"/>
    <property type="match status" value="1"/>
</dbReference>
<evidence type="ECO:0000256" key="2">
    <source>
        <dbReference type="PROSITE-ProRule" id="PRU00339"/>
    </source>
</evidence>
<dbReference type="SMART" id="SM00862">
    <property type="entry name" value="Trans_reg_C"/>
    <property type="match status" value="1"/>
</dbReference>
<dbReference type="InterPro" id="IPR019734">
    <property type="entry name" value="TPR_rpt"/>
</dbReference>
<dbReference type="PROSITE" id="PS50005">
    <property type="entry name" value="TPR"/>
    <property type="match status" value="1"/>
</dbReference>
<dbReference type="KEGG" id="saes:HBH39_03635"/>
<feature type="domain" description="OmpR/PhoB-type" evidence="4">
    <location>
        <begin position="3"/>
        <end position="101"/>
    </location>
</feature>
<dbReference type="Gene3D" id="1.25.40.10">
    <property type="entry name" value="Tetratricopeptide repeat domain"/>
    <property type="match status" value="2"/>
</dbReference>